<dbReference type="KEGG" id="cci:CC1G_07770"/>
<organism evidence="3 4">
    <name type="scientific">Coprinopsis cinerea (strain Okayama-7 / 130 / ATCC MYA-4618 / FGSC 9003)</name>
    <name type="common">Inky cap fungus</name>
    <name type="synonym">Hormographiella aspergillata</name>
    <dbReference type="NCBI Taxonomy" id="240176"/>
    <lineage>
        <taxon>Eukaryota</taxon>
        <taxon>Fungi</taxon>
        <taxon>Dikarya</taxon>
        <taxon>Basidiomycota</taxon>
        <taxon>Agaricomycotina</taxon>
        <taxon>Agaricomycetes</taxon>
        <taxon>Agaricomycetidae</taxon>
        <taxon>Agaricales</taxon>
        <taxon>Agaricineae</taxon>
        <taxon>Psathyrellaceae</taxon>
        <taxon>Coprinopsis</taxon>
    </lineage>
</organism>
<dbReference type="OMA" id="PKHALAC"/>
<reference evidence="3 4" key="1">
    <citation type="journal article" date="2010" name="Proc. Natl. Acad. Sci. U.S.A.">
        <title>Insights into evolution of multicellular fungi from the assembled chromosomes of the mushroom Coprinopsis cinerea (Coprinus cinereus).</title>
        <authorList>
            <person name="Stajich J.E."/>
            <person name="Wilke S.K."/>
            <person name="Ahren D."/>
            <person name="Au C.H."/>
            <person name="Birren B.W."/>
            <person name="Borodovsky M."/>
            <person name="Burns C."/>
            <person name="Canback B."/>
            <person name="Casselton L.A."/>
            <person name="Cheng C.K."/>
            <person name="Deng J."/>
            <person name="Dietrich F.S."/>
            <person name="Fargo D.C."/>
            <person name="Farman M.L."/>
            <person name="Gathman A.C."/>
            <person name="Goldberg J."/>
            <person name="Guigo R."/>
            <person name="Hoegger P.J."/>
            <person name="Hooker J.B."/>
            <person name="Huggins A."/>
            <person name="James T.Y."/>
            <person name="Kamada T."/>
            <person name="Kilaru S."/>
            <person name="Kodira C."/>
            <person name="Kues U."/>
            <person name="Kupfer D."/>
            <person name="Kwan H.S."/>
            <person name="Lomsadze A."/>
            <person name="Li W."/>
            <person name="Lilly W.W."/>
            <person name="Ma L.J."/>
            <person name="Mackey A.J."/>
            <person name="Manning G."/>
            <person name="Martin F."/>
            <person name="Muraguchi H."/>
            <person name="Natvig D.O."/>
            <person name="Palmerini H."/>
            <person name="Ramesh M.A."/>
            <person name="Rehmeyer C.J."/>
            <person name="Roe B.A."/>
            <person name="Shenoy N."/>
            <person name="Stanke M."/>
            <person name="Ter-Hovhannisyan V."/>
            <person name="Tunlid A."/>
            <person name="Velagapudi R."/>
            <person name="Vision T.J."/>
            <person name="Zeng Q."/>
            <person name="Zolan M.E."/>
            <person name="Pukkila P.J."/>
        </authorList>
    </citation>
    <scope>NUCLEOTIDE SEQUENCE [LARGE SCALE GENOMIC DNA]</scope>
    <source>
        <strain evidence="4">Okayama-7 / 130 / ATCC MYA-4618 / FGSC 9003</strain>
    </source>
</reference>
<dbReference type="VEuPathDB" id="FungiDB:CC1G_07770"/>
<dbReference type="RefSeq" id="XP_001835227.2">
    <property type="nucleotide sequence ID" value="XM_001835175.2"/>
</dbReference>
<dbReference type="Proteomes" id="UP000001861">
    <property type="component" value="Unassembled WGS sequence"/>
</dbReference>
<keyword evidence="4" id="KW-1185">Reference proteome</keyword>
<dbReference type="HOGENOM" id="CLU_035678_1_0_1"/>
<comment type="caution">
    <text evidence="3">The sequence shown here is derived from an EMBL/GenBank/DDBJ whole genome shotgun (WGS) entry which is preliminary data.</text>
</comment>
<evidence type="ECO:0000313" key="4">
    <source>
        <dbReference type="Proteomes" id="UP000001861"/>
    </source>
</evidence>
<name>A8NNZ0_COPC7</name>
<evidence type="ECO:0000259" key="2">
    <source>
        <dbReference type="Pfam" id="PF20209"/>
    </source>
</evidence>
<protein>
    <recommendedName>
        <fullName evidence="2">DUF6570 domain-containing protein</fullName>
    </recommendedName>
</protein>
<dbReference type="OrthoDB" id="3221862at2759"/>
<evidence type="ECO:0000313" key="3">
    <source>
        <dbReference type="EMBL" id="EAU86574.2"/>
    </source>
</evidence>
<dbReference type="EMBL" id="AACS02000012">
    <property type="protein sequence ID" value="EAU86574.2"/>
    <property type="molecule type" value="Genomic_DNA"/>
</dbReference>
<dbReference type="InParanoid" id="A8NNZ0"/>
<dbReference type="InterPro" id="IPR046700">
    <property type="entry name" value="DUF6570"/>
</dbReference>
<proteinExistence type="predicted"/>
<feature type="compositionally biased region" description="Basic and acidic residues" evidence="1">
    <location>
        <begin position="319"/>
        <end position="342"/>
    </location>
</feature>
<dbReference type="AlphaFoldDB" id="A8NNZ0"/>
<accession>A8NNZ0</accession>
<dbReference type="GeneID" id="6011755"/>
<feature type="domain" description="DUF6570" evidence="2">
    <location>
        <begin position="193"/>
        <end position="290"/>
    </location>
</feature>
<feature type="region of interest" description="Disordered" evidence="1">
    <location>
        <begin position="319"/>
        <end position="348"/>
    </location>
</feature>
<dbReference type="STRING" id="240176.A8NNZ0"/>
<sequence length="497" mass="56086">MPLTEATRFMPAYELGRVAILHSVPRIKPTSALETALANHKCTSGCPKLFYVFKIVVQKPRVRKTKMVQPNPAGLPSYQVVLDKRYTEAHSQIPFPPKPISFKEKIKIIHDFCMDLHPSKIEEAGCCVCGQLTLKSELTPLHQDLDLSLLVNPGVCRKARSTADEPICFPEIPVLDDTCSDICRACHESLKSGKRPKYALANYMWLGNVPPELSELSFAEKILIARVRHNRCLVKVASGRARMMANAIMFASPVVKVYHALPPPRTELEEILAFIFIGSQFPTEEDFKRTPMLDYSDLFISKENLDMYPLSGVPVTVDFRRSEPGVDPTDKEPLEQSKHEDDVTQGSEEGPCPFVLKAVALNHLDAKGKTLGVGHDPAPQSMYDNVQAYPQMFPWLFPYGLGGIGHRKHSKILSEREHKRRLLLYHDKRFQLDLYFPMIAFNHEQLKSNITASFFLSNGMVASMAELLEHGDVPKLDTPEERDCYSLLDDIDHEVYA</sequence>
<dbReference type="Pfam" id="PF20209">
    <property type="entry name" value="DUF6570"/>
    <property type="match status" value="1"/>
</dbReference>
<gene>
    <name evidence="3" type="ORF">CC1G_07770</name>
</gene>
<evidence type="ECO:0000256" key="1">
    <source>
        <dbReference type="SAM" id="MobiDB-lite"/>
    </source>
</evidence>